<dbReference type="PANTHER" id="PTHR30026">
    <property type="entry name" value="OUTER MEMBRANE PROTEIN TOLC"/>
    <property type="match status" value="1"/>
</dbReference>
<evidence type="ECO:0000256" key="6">
    <source>
        <dbReference type="ARBA" id="ARBA00023136"/>
    </source>
</evidence>
<evidence type="ECO:0000256" key="7">
    <source>
        <dbReference type="ARBA" id="ARBA00023237"/>
    </source>
</evidence>
<proteinExistence type="inferred from homology"/>
<name>A0ABV7JIQ9_9SPHI</name>
<dbReference type="Gene3D" id="1.20.1600.10">
    <property type="entry name" value="Outer membrane efflux proteins (OEP)"/>
    <property type="match status" value="1"/>
</dbReference>
<dbReference type="Pfam" id="PF02321">
    <property type="entry name" value="OEP"/>
    <property type="match status" value="2"/>
</dbReference>
<sequence>MNKLFPLYVALCLWISRADAQQWGLATCVDYALQHSQQMQASEREASASHLAAKAAKAQIFPTLAGTASMDHYWKIPVQVFPGELLGQPEGSFVPVRLGTPWMGNYGLEASVDVANPATWQQVKLAVIRARAAGAEREGVSRMLKRHVHMAYHAAALGRQRLELAQARMERVHDIHRLITKRFKQGLSDRIEWNQSRTLVNDVEAAQNAAHSDYQTSLIDLKFWMGYPLDSTLQVPAFQGIPGLQTAADSHSPADFPEYAKYRSGADLALQRWKASRVALLPSLSVSAGYNRLGFGSSMGTTLRDDWFPSGYVGLRLRIPILSVSDMVYTPRQHRLLAQAAALSFAEYQAREQKNLMQEQHALEKAVAALRIQEANMLLARENEQLVFQKLEKGIVNLIELKEIQQTLDQATALFIDAQLDYLRHHVELHYLQNKL</sequence>
<reference evidence="9" key="1">
    <citation type="journal article" date="2019" name="Int. J. Syst. Evol. Microbiol.">
        <title>The Global Catalogue of Microorganisms (GCM) 10K type strain sequencing project: providing services to taxonomists for standard genome sequencing and annotation.</title>
        <authorList>
            <consortium name="The Broad Institute Genomics Platform"/>
            <consortium name="The Broad Institute Genome Sequencing Center for Infectious Disease"/>
            <person name="Wu L."/>
            <person name="Ma J."/>
        </authorList>
    </citation>
    <scope>NUCLEOTIDE SEQUENCE [LARGE SCALE GENOMIC DNA]</scope>
    <source>
        <strain evidence="9">KCTC 52416</strain>
    </source>
</reference>
<dbReference type="InterPro" id="IPR003423">
    <property type="entry name" value="OMP_efflux"/>
</dbReference>
<keyword evidence="7" id="KW-0998">Cell outer membrane</keyword>
<dbReference type="SUPFAM" id="SSF56954">
    <property type="entry name" value="Outer membrane efflux proteins (OEP)"/>
    <property type="match status" value="1"/>
</dbReference>
<dbReference type="Proteomes" id="UP001595526">
    <property type="component" value="Unassembled WGS sequence"/>
</dbReference>
<evidence type="ECO:0000256" key="4">
    <source>
        <dbReference type="ARBA" id="ARBA00022452"/>
    </source>
</evidence>
<dbReference type="PANTHER" id="PTHR30026:SF20">
    <property type="entry name" value="OUTER MEMBRANE PROTEIN TOLC"/>
    <property type="match status" value="1"/>
</dbReference>
<keyword evidence="4" id="KW-1134">Transmembrane beta strand</keyword>
<comment type="similarity">
    <text evidence="2">Belongs to the outer membrane factor (OMF) (TC 1.B.17) family.</text>
</comment>
<keyword evidence="6" id="KW-0472">Membrane</keyword>
<organism evidence="8 9">
    <name type="scientific">Parapedobacter deserti</name>
    <dbReference type="NCBI Taxonomy" id="1912957"/>
    <lineage>
        <taxon>Bacteria</taxon>
        <taxon>Pseudomonadati</taxon>
        <taxon>Bacteroidota</taxon>
        <taxon>Sphingobacteriia</taxon>
        <taxon>Sphingobacteriales</taxon>
        <taxon>Sphingobacteriaceae</taxon>
        <taxon>Parapedobacter</taxon>
    </lineage>
</organism>
<accession>A0ABV7JIQ9</accession>
<comment type="subcellular location">
    <subcellularLocation>
        <location evidence="1">Cell outer membrane</location>
    </subcellularLocation>
</comment>
<dbReference type="RefSeq" id="WP_379019773.1">
    <property type="nucleotide sequence ID" value="NZ_JBHRTA010000009.1"/>
</dbReference>
<dbReference type="InterPro" id="IPR051906">
    <property type="entry name" value="TolC-like"/>
</dbReference>
<comment type="caution">
    <text evidence="8">The sequence shown here is derived from an EMBL/GenBank/DDBJ whole genome shotgun (WGS) entry which is preliminary data.</text>
</comment>
<evidence type="ECO:0000256" key="2">
    <source>
        <dbReference type="ARBA" id="ARBA00007613"/>
    </source>
</evidence>
<evidence type="ECO:0000256" key="3">
    <source>
        <dbReference type="ARBA" id="ARBA00022448"/>
    </source>
</evidence>
<evidence type="ECO:0000256" key="5">
    <source>
        <dbReference type="ARBA" id="ARBA00022692"/>
    </source>
</evidence>
<evidence type="ECO:0000256" key="1">
    <source>
        <dbReference type="ARBA" id="ARBA00004442"/>
    </source>
</evidence>
<evidence type="ECO:0000313" key="9">
    <source>
        <dbReference type="Proteomes" id="UP001595526"/>
    </source>
</evidence>
<keyword evidence="9" id="KW-1185">Reference proteome</keyword>
<gene>
    <name evidence="8" type="ORF">ACFOET_03905</name>
</gene>
<keyword evidence="3" id="KW-0813">Transport</keyword>
<keyword evidence="5" id="KW-0812">Transmembrane</keyword>
<dbReference type="EMBL" id="JBHRTA010000009">
    <property type="protein sequence ID" value="MFC3196750.1"/>
    <property type="molecule type" value="Genomic_DNA"/>
</dbReference>
<evidence type="ECO:0000313" key="8">
    <source>
        <dbReference type="EMBL" id="MFC3196750.1"/>
    </source>
</evidence>
<protein>
    <submittedName>
        <fullName evidence="8">TolC family protein</fullName>
    </submittedName>
</protein>